<accession>A0A917YNR4</accession>
<dbReference type="SUPFAM" id="SSF55248">
    <property type="entry name" value="PCD-like"/>
    <property type="match status" value="1"/>
</dbReference>
<protein>
    <recommendedName>
        <fullName evidence="4">Putative pterin-4-alpha-carbinolamine dehydratase</fullName>
        <ecNumber evidence="3">4.2.1.96</ecNumber>
    </recommendedName>
</protein>
<comment type="catalytic activity">
    <reaction evidence="1">
        <text>(4aS,6R)-4a-hydroxy-L-erythro-5,6,7,8-tetrahydrobiopterin = (6R)-L-erythro-6,7-dihydrobiopterin + H2O</text>
        <dbReference type="Rhea" id="RHEA:11920"/>
        <dbReference type="ChEBI" id="CHEBI:15377"/>
        <dbReference type="ChEBI" id="CHEBI:15642"/>
        <dbReference type="ChEBI" id="CHEBI:43120"/>
        <dbReference type="EC" id="4.2.1.96"/>
    </reaction>
</comment>
<evidence type="ECO:0000256" key="2">
    <source>
        <dbReference type="ARBA" id="ARBA00006472"/>
    </source>
</evidence>
<evidence type="ECO:0000256" key="3">
    <source>
        <dbReference type="ARBA" id="ARBA00013252"/>
    </source>
</evidence>
<keyword evidence="7" id="KW-1185">Reference proteome</keyword>
<comment type="caution">
    <text evidence="6">The sequence shown here is derived from an EMBL/GenBank/DDBJ whole genome shotgun (WGS) entry which is preliminary data.</text>
</comment>
<dbReference type="AlphaFoldDB" id="A0A917YNR4"/>
<keyword evidence="5" id="KW-0456">Lyase</keyword>
<dbReference type="Gene3D" id="3.30.1360.20">
    <property type="entry name" value="Transcriptional coactivator/pterin dehydratase"/>
    <property type="match status" value="1"/>
</dbReference>
<dbReference type="RefSeq" id="WP_189122018.1">
    <property type="nucleotide sequence ID" value="NZ_BMNH01000001.1"/>
</dbReference>
<evidence type="ECO:0000256" key="4">
    <source>
        <dbReference type="ARBA" id="ARBA00021735"/>
    </source>
</evidence>
<evidence type="ECO:0000256" key="5">
    <source>
        <dbReference type="ARBA" id="ARBA00023239"/>
    </source>
</evidence>
<dbReference type="Pfam" id="PF01329">
    <property type="entry name" value="Pterin_4a"/>
    <property type="match status" value="1"/>
</dbReference>
<name>A0A917YNR4_9ACTN</name>
<organism evidence="6 7">
    <name type="scientific">Nonomuraea cavernae</name>
    <dbReference type="NCBI Taxonomy" id="2045107"/>
    <lineage>
        <taxon>Bacteria</taxon>
        <taxon>Bacillati</taxon>
        <taxon>Actinomycetota</taxon>
        <taxon>Actinomycetes</taxon>
        <taxon>Streptosporangiales</taxon>
        <taxon>Streptosporangiaceae</taxon>
        <taxon>Nonomuraea</taxon>
    </lineage>
</organism>
<dbReference type="EC" id="4.2.1.96" evidence="3"/>
<evidence type="ECO:0000313" key="7">
    <source>
        <dbReference type="Proteomes" id="UP000646523"/>
    </source>
</evidence>
<dbReference type="GO" id="GO:0006729">
    <property type="term" value="P:tetrahydrobiopterin biosynthetic process"/>
    <property type="evidence" value="ECO:0007669"/>
    <property type="project" value="InterPro"/>
</dbReference>
<dbReference type="InterPro" id="IPR001533">
    <property type="entry name" value="Pterin_deHydtase"/>
</dbReference>
<reference evidence="6" key="1">
    <citation type="journal article" date="2014" name="Int. J. Syst. Evol. Microbiol.">
        <title>Complete genome sequence of Corynebacterium casei LMG S-19264T (=DSM 44701T), isolated from a smear-ripened cheese.</title>
        <authorList>
            <consortium name="US DOE Joint Genome Institute (JGI-PGF)"/>
            <person name="Walter F."/>
            <person name="Albersmeier A."/>
            <person name="Kalinowski J."/>
            <person name="Ruckert C."/>
        </authorList>
    </citation>
    <scope>NUCLEOTIDE SEQUENCE</scope>
    <source>
        <strain evidence="6">CGMCC 4.7368</strain>
    </source>
</reference>
<evidence type="ECO:0000313" key="6">
    <source>
        <dbReference type="EMBL" id="GGO60943.1"/>
    </source>
</evidence>
<dbReference type="GO" id="GO:0008124">
    <property type="term" value="F:4-alpha-hydroxytetrahydrobiopterin dehydratase activity"/>
    <property type="evidence" value="ECO:0007669"/>
    <property type="project" value="UniProtKB-EC"/>
</dbReference>
<evidence type="ECO:0000256" key="1">
    <source>
        <dbReference type="ARBA" id="ARBA00001554"/>
    </source>
</evidence>
<reference evidence="6" key="2">
    <citation type="submission" date="2020-09" db="EMBL/GenBank/DDBJ databases">
        <authorList>
            <person name="Sun Q."/>
            <person name="Zhou Y."/>
        </authorList>
    </citation>
    <scope>NUCLEOTIDE SEQUENCE</scope>
    <source>
        <strain evidence="6">CGMCC 4.7368</strain>
    </source>
</reference>
<proteinExistence type="inferred from homology"/>
<dbReference type="InterPro" id="IPR036428">
    <property type="entry name" value="PCD_sf"/>
</dbReference>
<gene>
    <name evidence="6" type="ORF">GCM10012289_02000</name>
</gene>
<dbReference type="EMBL" id="BMNH01000001">
    <property type="protein sequence ID" value="GGO60943.1"/>
    <property type="molecule type" value="Genomic_DNA"/>
</dbReference>
<sequence>MRLTDEEIDTALAALEGWHREDNALVRDISITPDSYRWLSEAVMNEANALDHHPEIERTPDGIRFRLWTHSEDGVTAKDVELAAHIDHVIDGAARDRG</sequence>
<dbReference type="Proteomes" id="UP000646523">
    <property type="component" value="Unassembled WGS sequence"/>
</dbReference>
<comment type="similarity">
    <text evidence="2">Belongs to the pterin-4-alpha-carbinolamine dehydratase family.</text>
</comment>